<dbReference type="PANTHER" id="PTHR47144:SF1">
    <property type="entry name" value="ARMADILLO REPEAT-CONTAINING PROTEIN 12"/>
    <property type="match status" value="1"/>
</dbReference>
<reference evidence="2" key="2">
    <citation type="submission" date="2025-09" db="UniProtKB">
        <authorList>
            <consortium name="Ensembl"/>
        </authorList>
    </citation>
    <scope>IDENTIFICATION</scope>
</reference>
<evidence type="ECO:0000259" key="1">
    <source>
        <dbReference type="Pfam" id="PF04826"/>
    </source>
</evidence>
<keyword evidence="3" id="KW-1185">Reference proteome</keyword>
<dbReference type="Proteomes" id="UP000694392">
    <property type="component" value="Unplaced"/>
</dbReference>
<dbReference type="InterPro" id="IPR006911">
    <property type="entry name" value="ARM-rpt_dom"/>
</dbReference>
<evidence type="ECO:0000313" key="2">
    <source>
        <dbReference type="Ensembl" id="ENSSPUP00000013046.1"/>
    </source>
</evidence>
<organism evidence="2 3">
    <name type="scientific">Sphenodon punctatus</name>
    <name type="common">Tuatara</name>
    <name type="synonym">Hatteria punctata</name>
    <dbReference type="NCBI Taxonomy" id="8508"/>
    <lineage>
        <taxon>Eukaryota</taxon>
        <taxon>Metazoa</taxon>
        <taxon>Chordata</taxon>
        <taxon>Craniata</taxon>
        <taxon>Vertebrata</taxon>
        <taxon>Euteleostomi</taxon>
        <taxon>Lepidosauria</taxon>
        <taxon>Sphenodontia</taxon>
        <taxon>Sphenodontidae</taxon>
        <taxon>Sphenodon</taxon>
    </lineage>
</organism>
<protein>
    <recommendedName>
        <fullName evidence="1">Armadillo repeat-containing domain-containing protein</fullName>
    </recommendedName>
</protein>
<dbReference type="PANTHER" id="PTHR47144">
    <property type="entry name" value="ARMADILLO REPEAT-CONTAINING PROTEIN 12"/>
    <property type="match status" value="1"/>
</dbReference>
<dbReference type="InterPro" id="IPR016024">
    <property type="entry name" value="ARM-type_fold"/>
</dbReference>
<reference evidence="2" key="1">
    <citation type="submission" date="2025-08" db="UniProtKB">
        <authorList>
            <consortium name="Ensembl"/>
        </authorList>
    </citation>
    <scope>IDENTIFICATION</scope>
</reference>
<dbReference type="OMA" id="XVHSNFL"/>
<dbReference type="Pfam" id="PF04826">
    <property type="entry name" value="Arm_2"/>
    <property type="match status" value="1"/>
</dbReference>
<dbReference type="Ensembl" id="ENSSPUT00000013917.1">
    <property type="protein sequence ID" value="ENSSPUP00000013046.1"/>
    <property type="gene ID" value="ENSSPUG00000010026.1"/>
</dbReference>
<name>A0A8D0L6U8_SPHPU</name>
<sequence>MVLDADAGYGGQDGPGWLAKMKGYLWLISPKNMLAAATGAGATYLLYKTLLAAINSPRYSKEPVSLAREWRDGGADSGELRRHLSFLDPNLDDYTKNMVLHNITRSVYLLESEASACTYENLKMVASFLDDKENAIKVQALNALKAFSGIRKFKIKIQEWVPKILELVTSIWDPELHIAGLRLLNGLPLPDHTLSLLRKHIPSLIKIAQSGNTLAQVQALKFLSTLAQKEYLLYDILNCQVRDVLKLFDTSQPGNLLYESLSFVEQLSEGRLTRQYHSMSWEFNELSLHEALFGKESHLADCLLSLLMHREEEVQMQACKVILSLQLYKEEMEEATISTHPMESSAFSDDGIQYNM</sequence>
<accession>A0A8D0L6U8</accession>
<dbReference type="GeneTree" id="ENSGT00390000003856"/>
<dbReference type="AlphaFoldDB" id="A0A8D0L6U8"/>
<dbReference type="InterPro" id="IPR042834">
    <property type="entry name" value="Armc12"/>
</dbReference>
<dbReference type="SUPFAM" id="SSF48371">
    <property type="entry name" value="ARM repeat"/>
    <property type="match status" value="1"/>
</dbReference>
<dbReference type="InterPro" id="IPR011989">
    <property type="entry name" value="ARM-like"/>
</dbReference>
<dbReference type="GO" id="GO:0005634">
    <property type="term" value="C:nucleus"/>
    <property type="evidence" value="ECO:0007669"/>
    <property type="project" value="TreeGrafter"/>
</dbReference>
<dbReference type="Gene3D" id="1.25.10.10">
    <property type="entry name" value="Leucine-rich Repeat Variant"/>
    <property type="match status" value="1"/>
</dbReference>
<feature type="domain" description="Armadillo repeat-containing" evidence="1">
    <location>
        <begin position="119"/>
        <end position="269"/>
    </location>
</feature>
<proteinExistence type="predicted"/>
<evidence type="ECO:0000313" key="3">
    <source>
        <dbReference type="Proteomes" id="UP000694392"/>
    </source>
</evidence>